<organism evidence="3">
    <name type="scientific">Strongyloides stercoralis</name>
    <name type="common">Threadworm</name>
    <dbReference type="NCBI Taxonomy" id="6248"/>
    <lineage>
        <taxon>Eukaryota</taxon>
        <taxon>Metazoa</taxon>
        <taxon>Ecdysozoa</taxon>
        <taxon>Nematoda</taxon>
        <taxon>Chromadorea</taxon>
        <taxon>Rhabditida</taxon>
        <taxon>Tylenchina</taxon>
        <taxon>Panagrolaimomorpha</taxon>
        <taxon>Strongyloidoidea</taxon>
        <taxon>Strongyloididae</taxon>
        <taxon>Strongyloides</taxon>
    </lineage>
</organism>
<dbReference type="Gene3D" id="1.20.1070.10">
    <property type="entry name" value="Rhodopsin 7-helix transmembrane proteins"/>
    <property type="match status" value="1"/>
</dbReference>
<dbReference type="InterPro" id="IPR019425">
    <property type="entry name" value="7TM_GPCR_serpentine_rcpt_Srt"/>
</dbReference>
<feature type="transmembrane region" description="Helical" evidence="1">
    <location>
        <begin position="245"/>
        <end position="269"/>
    </location>
</feature>
<feature type="transmembrane region" description="Helical" evidence="1">
    <location>
        <begin position="150"/>
        <end position="173"/>
    </location>
</feature>
<dbReference type="AlphaFoldDB" id="A0A0K0EJD9"/>
<dbReference type="WBParaSite" id="SSTP_0000958500.1">
    <property type="protein sequence ID" value="SSTP_0000958500.1"/>
    <property type="gene ID" value="SSTP_0000958500"/>
</dbReference>
<dbReference type="PANTHER" id="PTHR23021">
    <property type="entry name" value="SERPENTINE RECEPTOR, CLASS T"/>
    <property type="match status" value="1"/>
</dbReference>
<evidence type="ECO:0000256" key="1">
    <source>
        <dbReference type="SAM" id="Phobius"/>
    </source>
</evidence>
<evidence type="ECO:0000313" key="4">
    <source>
        <dbReference type="WBParaSite" id="TCONS_00007998.p1"/>
    </source>
</evidence>
<feature type="transmembrane region" description="Helical" evidence="1">
    <location>
        <begin position="205"/>
        <end position="224"/>
    </location>
</feature>
<sequence length="319" mass="37254">MIIIFASEYAFNKFYNCSFLSNEEWWNEGNPSLLVGIIYLIPGVIFMILYVPIGLSFLNKKLITLTCYKLMFLLFVLDEICLSGCSIFSGIMSIQGAVFCNYPRLMWIFGLLCISIWGSGCCLCVCLGLNRCLDIVNPSINDMLFNGKKFYIWMCFIIIYGFYIGVLNSPMFFSSKTYGWFYDPFYGTNITNLKDPFYYYNYPHVINNFLVVILLAILYSYFCIKITLKYKLTDKLVISNVQKTLLLQSSITCLVQFSASLFYILIQFIPSSPQFVIFTHLTWIFTHGSPVFIYLIFNKQIRKTIFQYFNVFNYNYCKK</sequence>
<reference evidence="3" key="1">
    <citation type="submission" date="2015-08" db="UniProtKB">
        <authorList>
            <consortium name="WormBaseParasite"/>
        </authorList>
    </citation>
    <scope>IDENTIFICATION</scope>
</reference>
<dbReference type="Pfam" id="PF10321">
    <property type="entry name" value="7TM_GPCR_Srt"/>
    <property type="match status" value="1"/>
</dbReference>
<feature type="transmembrane region" description="Helical" evidence="1">
    <location>
        <begin position="106"/>
        <end position="129"/>
    </location>
</feature>
<keyword evidence="1" id="KW-0812">Transmembrane</keyword>
<dbReference type="Proteomes" id="UP000035681">
    <property type="component" value="Unplaced"/>
</dbReference>
<dbReference type="SUPFAM" id="SSF81321">
    <property type="entry name" value="Family A G protein-coupled receptor-like"/>
    <property type="match status" value="1"/>
</dbReference>
<name>A0A0K0EJD9_STRER</name>
<keyword evidence="1" id="KW-1133">Transmembrane helix</keyword>
<feature type="transmembrane region" description="Helical" evidence="1">
    <location>
        <begin position="275"/>
        <end position="297"/>
    </location>
</feature>
<evidence type="ECO:0000313" key="3">
    <source>
        <dbReference type="WBParaSite" id="SSTP_0000958500.1"/>
    </source>
</evidence>
<evidence type="ECO:0000313" key="2">
    <source>
        <dbReference type="Proteomes" id="UP000035681"/>
    </source>
</evidence>
<proteinExistence type="predicted"/>
<feature type="transmembrane region" description="Helical" evidence="1">
    <location>
        <begin position="70"/>
        <end position="94"/>
    </location>
</feature>
<keyword evidence="2" id="KW-1185">Reference proteome</keyword>
<dbReference type="WBParaSite" id="TCONS_00007998.p1">
    <property type="protein sequence ID" value="TCONS_00007998.p1"/>
    <property type="gene ID" value="XLOC_006005"/>
</dbReference>
<keyword evidence="1" id="KW-0472">Membrane</keyword>
<accession>A0A0K0EJD9</accession>
<protein>
    <submittedName>
        <fullName evidence="4">7TM GPCR serpentine receptor class x (Srx) domain-containing protein</fullName>
    </submittedName>
</protein>
<feature type="transmembrane region" description="Helical" evidence="1">
    <location>
        <begin position="33"/>
        <end position="58"/>
    </location>
</feature>
<dbReference type="PANTHER" id="PTHR23021:SF11">
    <property type="entry name" value="SERPENTINE RECEPTOR, CLASS T"/>
    <property type="match status" value="1"/>
</dbReference>